<evidence type="ECO:0000313" key="6">
    <source>
        <dbReference type="Proteomes" id="UP000474757"/>
    </source>
</evidence>
<accession>A0A6B2JF32</accession>
<keyword evidence="3" id="KW-0804">Transcription</keyword>
<evidence type="ECO:0000256" key="1">
    <source>
        <dbReference type="ARBA" id="ARBA00023015"/>
    </source>
</evidence>
<comment type="caution">
    <text evidence="5">The sequence shown here is derived from an EMBL/GenBank/DDBJ whole genome shotgun (WGS) entry which is preliminary data.</text>
</comment>
<dbReference type="Proteomes" id="UP000474757">
    <property type="component" value="Unassembled WGS sequence"/>
</dbReference>
<keyword evidence="6" id="KW-1185">Reference proteome</keyword>
<dbReference type="GO" id="GO:0003677">
    <property type="term" value="F:DNA binding"/>
    <property type="evidence" value="ECO:0007669"/>
    <property type="project" value="UniProtKB-KW"/>
</dbReference>
<protein>
    <submittedName>
        <fullName evidence="5">Helix-turn-helix transcriptional regulator</fullName>
    </submittedName>
</protein>
<name>A0A6B2JF32_9RHOB</name>
<proteinExistence type="predicted"/>
<evidence type="ECO:0000256" key="3">
    <source>
        <dbReference type="ARBA" id="ARBA00023163"/>
    </source>
</evidence>
<dbReference type="EMBL" id="JAAGAB010000001">
    <property type="protein sequence ID" value="NDU99580.1"/>
    <property type="molecule type" value="Genomic_DNA"/>
</dbReference>
<sequence length="127" mass="14007">MATPEQAQTLRGRLMSADCPSRQVLRHVSSRWGLLVILALGEGGQMRFSELRSTIGGISERMLTETLRNLAEDGIVTRQDHHEVPPRVDYTLTPLGHGLAERVLGLGAWIEENIGEIVRAQRAIAAE</sequence>
<dbReference type="InterPro" id="IPR002577">
    <property type="entry name" value="HTH_HxlR"/>
</dbReference>
<keyword evidence="1" id="KW-0805">Transcription regulation</keyword>
<evidence type="ECO:0000259" key="4">
    <source>
        <dbReference type="PROSITE" id="PS51118"/>
    </source>
</evidence>
<dbReference type="AlphaFoldDB" id="A0A6B2JF32"/>
<dbReference type="Gene3D" id="1.10.10.10">
    <property type="entry name" value="Winged helix-like DNA-binding domain superfamily/Winged helix DNA-binding domain"/>
    <property type="match status" value="1"/>
</dbReference>
<dbReference type="InterPro" id="IPR036390">
    <property type="entry name" value="WH_DNA-bd_sf"/>
</dbReference>
<dbReference type="InterPro" id="IPR036388">
    <property type="entry name" value="WH-like_DNA-bd_sf"/>
</dbReference>
<evidence type="ECO:0000313" key="5">
    <source>
        <dbReference type="EMBL" id="NDU99580.1"/>
    </source>
</evidence>
<dbReference type="Pfam" id="PF01638">
    <property type="entry name" value="HxlR"/>
    <property type="match status" value="1"/>
</dbReference>
<dbReference type="PANTHER" id="PTHR33204:SF37">
    <property type="entry name" value="HTH-TYPE TRANSCRIPTIONAL REGULATOR YODB"/>
    <property type="match status" value="1"/>
</dbReference>
<keyword evidence="2" id="KW-0238">DNA-binding</keyword>
<evidence type="ECO:0000256" key="2">
    <source>
        <dbReference type="ARBA" id="ARBA00023125"/>
    </source>
</evidence>
<dbReference type="PANTHER" id="PTHR33204">
    <property type="entry name" value="TRANSCRIPTIONAL REGULATOR, MARR FAMILY"/>
    <property type="match status" value="1"/>
</dbReference>
<gene>
    <name evidence="5" type="ORF">GZA08_01170</name>
</gene>
<dbReference type="SUPFAM" id="SSF46785">
    <property type="entry name" value="Winged helix' DNA-binding domain"/>
    <property type="match status" value="1"/>
</dbReference>
<dbReference type="RefSeq" id="WP_163889196.1">
    <property type="nucleotide sequence ID" value="NZ_JAAFYS010000001.1"/>
</dbReference>
<reference evidence="5 6" key="1">
    <citation type="submission" date="2020-02" db="EMBL/GenBank/DDBJ databases">
        <title>Pseudoroseicyclus tamarix, sp. nov., isolated from offshore sediment of a Tamarix chinensis forest.</title>
        <authorList>
            <person name="Gai Y."/>
        </authorList>
    </citation>
    <scope>NUCLEOTIDE SEQUENCE [LARGE SCALE GENOMIC DNA]</scope>
    <source>
        <strain evidence="5 6">CLL3-39</strain>
    </source>
</reference>
<dbReference type="PROSITE" id="PS51118">
    <property type="entry name" value="HTH_HXLR"/>
    <property type="match status" value="1"/>
</dbReference>
<organism evidence="5 6">
    <name type="scientific">Pseudoroseicyclus tamaricis</name>
    <dbReference type="NCBI Taxonomy" id="2705421"/>
    <lineage>
        <taxon>Bacteria</taxon>
        <taxon>Pseudomonadati</taxon>
        <taxon>Pseudomonadota</taxon>
        <taxon>Alphaproteobacteria</taxon>
        <taxon>Rhodobacterales</taxon>
        <taxon>Paracoccaceae</taxon>
        <taxon>Pseudoroseicyclus</taxon>
    </lineage>
</organism>
<feature type="domain" description="HTH hxlR-type" evidence="4">
    <location>
        <begin position="19"/>
        <end position="118"/>
    </location>
</feature>